<dbReference type="GO" id="GO:0004386">
    <property type="term" value="F:helicase activity"/>
    <property type="evidence" value="ECO:0007669"/>
    <property type="project" value="UniProtKB-KW"/>
</dbReference>
<dbReference type="InterPro" id="IPR050699">
    <property type="entry name" value="RNA-DNA_Helicase"/>
</dbReference>
<evidence type="ECO:0000313" key="10">
    <source>
        <dbReference type="Proteomes" id="UP000019335"/>
    </source>
</evidence>
<protein>
    <submittedName>
        <fullName evidence="9">Dsh domain protein</fullName>
    </submittedName>
</protein>
<feature type="domain" description="Helicase ATP-binding" evidence="7">
    <location>
        <begin position="1"/>
        <end position="79"/>
    </location>
</feature>
<gene>
    <name evidence="9" type="ORF">Naga_100712g1</name>
</gene>
<dbReference type="GO" id="GO:0055087">
    <property type="term" value="C:Ski complex"/>
    <property type="evidence" value="ECO:0007669"/>
    <property type="project" value="TreeGrafter"/>
</dbReference>
<evidence type="ECO:0000256" key="1">
    <source>
        <dbReference type="ARBA" id="ARBA00022741"/>
    </source>
</evidence>
<evidence type="ECO:0000256" key="3">
    <source>
        <dbReference type="ARBA" id="ARBA00022806"/>
    </source>
</evidence>
<dbReference type="OrthoDB" id="64767at2759"/>
<feature type="region of interest" description="Disordered" evidence="6">
    <location>
        <begin position="196"/>
        <end position="216"/>
    </location>
</feature>
<feature type="compositionally biased region" description="Gly residues" evidence="6">
    <location>
        <begin position="128"/>
        <end position="142"/>
    </location>
</feature>
<evidence type="ECO:0000259" key="7">
    <source>
        <dbReference type="PROSITE" id="PS51192"/>
    </source>
</evidence>
<dbReference type="InterPro" id="IPR001650">
    <property type="entry name" value="Helicase_C-like"/>
</dbReference>
<keyword evidence="4" id="KW-0067">ATP-binding</keyword>
<dbReference type="PROSITE" id="PS51192">
    <property type="entry name" value="HELICASE_ATP_BIND_1"/>
    <property type="match status" value="1"/>
</dbReference>
<comment type="caution">
    <text evidence="9">The sequence shown here is derived from an EMBL/GenBank/DDBJ whole genome shotgun (WGS) entry which is preliminary data.</text>
</comment>
<dbReference type="PANTHER" id="PTHR12131:SF1">
    <property type="entry name" value="ATP-DEPENDENT RNA HELICASE SUPV3L1, MITOCHONDRIAL-RELATED"/>
    <property type="match status" value="1"/>
</dbReference>
<feature type="coiled-coil region" evidence="5">
    <location>
        <begin position="689"/>
        <end position="716"/>
    </location>
</feature>
<evidence type="ECO:0000256" key="6">
    <source>
        <dbReference type="SAM" id="MobiDB-lite"/>
    </source>
</evidence>
<sequence length="731" mass="79147">MTTEVYRNMLYTGDAGELDQVFAVVFDEFHYMNDPERGTVWEESVILSPPHILFVALSATIANVGQVAGWISTVHGPTRTVLSHFRPVPLKYYFIDNEGIYRLFDDDDAGPGAPKGLTTLVRQSAVGMGAGGGRGGGAGGGAGKRRSDEKEKVVMVASGPGGKKKIAMVEAPQPVNDFLRRRALRERRLLAESAGIGGREGKGSRSMKGGAGFGKGKRPPDGIRFTAWYRDLVDALNRRDLLPAIVFIFSRAGCDRAAAEVGGIASKLGLLSHAEKKQIKDRLSAFRLANPQVPLEKEKVRLLLCGLATHHAGLLPVYKALVEELFNENLIRVVFATETLAAGVNMPARATVISTLSKKIGKVTINLQPSQLLQMAGRAGRRGKDTMGHVVLMRSRSEDALDAFNLLCAPVDSIRSHFRSSYAMVVNILRTRDLESCKLLVERSFGNYLKAYSLGEEQEVDIANRDELKGRLGGVDAGELRMYEDMQEKLMKATRAERNLKREAAKLEEKYVKAVLGAVRLGAGLLLRDGRTLALIGEATLPHPLTNTQLNLYVGLSQNGKLVAVSIGDIRSVEAEKDGLDVETAFQISLLLEGTAQGGLLWRPAGGSGGGAGGGSGTLTFVAEPVDPHSQEAQDLAAYLLEQGQRVPSLPLPMPSPDLVRQQALVASLQEQIGLSPLSGLGEAASASLLAVRNELERVERRIKKREKTLRGVRQKEWEDFLAAVDLLEGR</sequence>
<evidence type="ECO:0000256" key="4">
    <source>
        <dbReference type="ARBA" id="ARBA00022840"/>
    </source>
</evidence>
<dbReference type="Proteomes" id="UP000019335">
    <property type="component" value="Unassembled WGS sequence"/>
</dbReference>
<feature type="domain" description="Helicase C-terminal" evidence="8">
    <location>
        <begin position="228"/>
        <end position="430"/>
    </location>
</feature>
<keyword evidence="2" id="KW-0378">Hydrolase</keyword>
<evidence type="ECO:0000259" key="8">
    <source>
        <dbReference type="PROSITE" id="PS51194"/>
    </source>
</evidence>
<evidence type="ECO:0000256" key="2">
    <source>
        <dbReference type="ARBA" id="ARBA00022801"/>
    </source>
</evidence>
<dbReference type="GO" id="GO:0070478">
    <property type="term" value="P:nuclear-transcribed mRNA catabolic process, 3'-5' exonucleolytic nonsense-mediated decay"/>
    <property type="evidence" value="ECO:0007669"/>
    <property type="project" value="TreeGrafter"/>
</dbReference>
<keyword evidence="3" id="KW-0347">Helicase</keyword>
<dbReference type="InterPro" id="IPR027417">
    <property type="entry name" value="P-loop_NTPase"/>
</dbReference>
<evidence type="ECO:0000256" key="5">
    <source>
        <dbReference type="SAM" id="Coils"/>
    </source>
</evidence>
<dbReference type="Gene3D" id="3.40.50.300">
    <property type="entry name" value="P-loop containing nucleotide triphosphate hydrolases"/>
    <property type="match status" value="2"/>
</dbReference>
<keyword evidence="1" id="KW-0547">Nucleotide-binding</keyword>
<accession>W7TFJ8</accession>
<dbReference type="GO" id="GO:0005524">
    <property type="term" value="F:ATP binding"/>
    <property type="evidence" value="ECO:0007669"/>
    <property type="project" value="UniProtKB-KW"/>
</dbReference>
<keyword evidence="5" id="KW-0175">Coiled coil</keyword>
<feature type="region of interest" description="Disordered" evidence="6">
    <location>
        <begin position="128"/>
        <end position="151"/>
    </location>
</feature>
<name>W7TFJ8_9STRA</name>
<dbReference type="InterPro" id="IPR014001">
    <property type="entry name" value="Helicase_ATP-bd"/>
</dbReference>
<proteinExistence type="predicted"/>
<feature type="coiled-coil region" evidence="5">
    <location>
        <begin position="483"/>
        <end position="510"/>
    </location>
</feature>
<dbReference type="PANTHER" id="PTHR12131">
    <property type="entry name" value="ATP-DEPENDENT RNA AND DNA HELICASE"/>
    <property type="match status" value="1"/>
</dbReference>
<keyword evidence="10" id="KW-1185">Reference proteome</keyword>
<evidence type="ECO:0000313" key="9">
    <source>
        <dbReference type="EMBL" id="EWM22283.1"/>
    </source>
</evidence>
<dbReference type="PROSITE" id="PS51194">
    <property type="entry name" value="HELICASE_CTER"/>
    <property type="match status" value="1"/>
</dbReference>
<dbReference type="GO" id="GO:0016787">
    <property type="term" value="F:hydrolase activity"/>
    <property type="evidence" value="ECO:0007669"/>
    <property type="project" value="UniProtKB-KW"/>
</dbReference>
<organism evidence="9 10">
    <name type="scientific">Nannochloropsis gaditana</name>
    <dbReference type="NCBI Taxonomy" id="72520"/>
    <lineage>
        <taxon>Eukaryota</taxon>
        <taxon>Sar</taxon>
        <taxon>Stramenopiles</taxon>
        <taxon>Ochrophyta</taxon>
        <taxon>Eustigmatophyceae</taxon>
        <taxon>Eustigmatales</taxon>
        <taxon>Monodopsidaceae</taxon>
        <taxon>Nannochloropsis</taxon>
    </lineage>
</organism>
<dbReference type="SUPFAM" id="SSF52540">
    <property type="entry name" value="P-loop containing nucleoside triphosphate hydrolases"/>
    <property type="match status" value="2"/>
</dbReference>
<dbReference type="CDD" id="cd18795">
    <property type="entry name" value="SF2_C_Ski2"/>
    <property type="match status" value="1"/>
</dbReference>
<reference evidence="9 10" key="1">
    <citation type="journal article" date="2014" name="Mol. Plant">
        <title>Chromosome Scale Genome Assembly and Transcriptome Profiling of Nannochloropsis gaditana in Nitrogen Depletion.</title>
        <authorList>
            <person name="Corteggiani Carpinelli E."/>
            <person name="Telatin A."/>
            <person name="Vitulo N."/>
            <person name="Forcato C."/>
            <person name="D'Angelo M."/>
            <person name="Schiavon R."/>
            <person name="Vezzi A."/>
            <person name="Giacometti G.M."/>
            <person name="Morosinotto T."/>
            <person name="Valle G."/>
        </authorList>
    </citation>
    <scope>NUCLEOTIDE SEQUENCE [LARGE SCALE GENOMIC DNA]</scope>
    <source>
        <strain evidence="9 10">B-31</strain>
    </source>
</reference>
<dbReference type="EMBL" id="AZIL01002224">
    <property type="protein sequence ID" value="EWM22283.1"/>
    <property type="molecule type" value="Genomic_DNA"/>
</dbReference>
<dbReference type="Pfam" id="PF00271">
    <property type="entry name" value="Helicase_C"/>
    <property type="match status" value="1"/>
</dbReference>
<dbReference type="SMART" id="SM00490">
    <property type="entry name" value="HELICc"/>
    <property type="match status" value="1"/>
</dbReference>
<dbReference type="AlphaFoldDB" id="W7TFJ8"/>